<dbReference type="AlphaFoldDB" id="A0A1H8SHQ4"/>
<protein>
    <submittedName>
        <fullName evidence="5">DNA-binding transcriptional regulator, AcrR family</fullName>
    </submittedName>
</protein>
<keyword evidence="2 5" id="KW-0238">DNA-binding</keyword>
<dbReference type="PANTHER" id="PTHR30055">
    <property type="entry name" value="HTH-TYPE TRANSCRIPTIONAL REGULATOR RUTR"/>
    <property type="match status" value="1"/>
</dbReference>
<dbReference type="Pfam" id="PF00440">
    <property type="entry name" value="TetR_N"/>
    <property type="match status" value="1"/>
</dbReference>
<name>A0A1H8SHQ4_9PSEU</name>
<keyword evidence="1" id="KW-0805">Transcription regulation</keyword>
<dbReference type="PANTHER" id="PTHR30055:SF234">
    <property type="entry name" value="HTH-TYPE TRANSCRIPTIONAL REGULATOR BETI"/>
    <property type="match status" value="1"/>
</dbReference>
<organism evidence="5 6">
    <name type="scientific">Amycolatopsis saalfeldensis</name>
    <dbReference type="NCBI Taxonomy" id="394193"/>
    <lineage>
        <taxon>Bacteria</taxon>
        <taxon>Bacillati</taxon>
        <taxon>Actinomycetota</taxon>
        <taxon>Actinomycetes</taxon>
        <taxon>Pseudonocardiales</taxon>
        <taxon>Pseudonocardiaceae</taxon>
        <taxon>Amycolatopsis</taxon>
    </lineage>
</organism>
<evidence type="ECO:0000256" key="2">
    <source>
        <dbReference type="ARBA" id="ARBA00023125"/>
    </source>
</evidence>
<dbReference type="STRING" id="394193.SAMN04489732_102126"/>
<dbReference type="SUPFAM" id="SSF46689">
    <property type="entry name" value="Homeodomain-like"/>
    <property type="match status" value="1"/>
</dbReference>
<evidence type="ECO:0000313" key="5">
    <source>
        <dbReference type="EMBL" id="SEO78280.1"/>
    </source>
</evidence>
<dbReference type="Gene3D" id="1.10.357.10">
    <property type="entry name" value="Tetracycline Repressor, domain 2"/>
    <property type="match status" value="1"/>
</dbReference>
<dbReference type="GO" id="GO:0000976">
    <property type="term" value="F:transcription cis-regulatory region binding"/>
    <property type="evidence" value="ECO:0007669"/>
    <property type="project" value="TreeGrafter"/>
</dbReference>
<sequence>MQVNFDTQAELGLSVTEATTRAQIIGATIATIADLGYRRTTFSKIKERAGLSSTRMISYHFTNKAGLMQAVLSTVSETKAMFLQQRSAGLDPGDRPGNLRAHVETSVAFLRDYPECVRVLVEFAANADDADGWAMTSVLVTELRVGAVHRQLKQGQAEGAFGEFAPEVMAMSIAQAIDGVAAAYSADPATDLDRYGRELADLFERATAPSEKN</sequence>
<dbReference type="Proteomes" id="UP000198582">
    <property type="component" value="Unassembled WGS sequence"/>
</dbReference>
<evidence type="ECO:0000313" key="6">
    <source>
        <dbReference type="Proteomes" id="UP000198582"/>
    </source>
</evidence>
<reference evidence="5 6" key="1">
    <citation type="submission" date="2016-10" db="EMBL/GenBank/DDBJ databases">
        <authorList>
            <person name="de Groot N.N."/>
        </authorList>
    </citation>
    <scope>NUCLEOTIDE SEQUENCE [LARGE SCALE GENOMIC DNA]</scope>
    <source>
        <strain evidence="5 6">DSM 44993</strain>
    </source>
</reference>
<keyword evidence="3" id="KW-0804">Transcription</keyword>
<evidence type="ECO:0000256" key="1">
    <source>
        <dbReference type="ARBA" id="ARBA00023015"/>
    </source>
</evidence>
<feature type="domain" description="HTH tetR-type" evidence="4">
    <location>
        <begin position="24"/>
        <end position="71"/>
    </location>
</feature>
<evidence type="ECO:0000259" key="4">
    <source>
        <dbReference type="Pfam" id="PF00440"/>
    </source>
</evidence>
<dbReference type="EMBL" id="FOEF01000002">
    <property type="protein sequence ID" value="SEO78280.1"/>
    <property type="molecule type" value="Genomic_DNA"/>
</dbReference>
<dbReference type="InterPro" id="IPR050109">
    <property type="entry name" value="HTH-type_TetR-like_transc_reg"/>
</dbReference>
<dbReference type="InterPro" id="IPR009057">
    <property type="entry name" value="Homeodomain-like_sf"/>
</dbReference>
<gene>
    <name evidence="5" type="ORF">SAMN04489732_102126</name>
</gene>
<dbReference type="InterPro" id="IPR001647">
    <property type="entry name" value="HTH_TetR"/>
</dbReference>
<keyword evidence="6" id="KW-1185">Reference proteome</keyword>
<dbReference type="InterPro" id="IPR036271">
    <property type="entry name" value="Tet_transcr_reg_TetR-rel_C_sf"/>
</dbReference>
<dbReference type="GO" id="GO:0003700">
    <property type="term" value="F:DNA-binding transcription factor activity"/>
    <property type="evidence" value="ECO:0007669"/>
    <property type="project" value="TreeGrafter"/>
</dbReference>
<evidence type="ECO:0000256" key="3">
    <source>
        <dbReference type="ARBA" id="ARBA00023163"/>
    </source>
</evidence>
<accession>A0A1H8SHQ4</accession>
<dbReference type="OrthoDB" id="9806334at2"/>
<proteinExistence type="predicted"/>
<dbReference type="SUPFAM" id="SSF48498">
    <property type="entry name" value="Tetracyclin repressor-like, C-terminal domain"/>
    <property type="match status" value="1"/>
</dbReference>
<dbReference type="RefSeq" id="WP_091613267.1">
    <property type="nucleotide sequence ID" value="NZ_FOEF01000002.1"/>
</dbReference>